<protein>
    <submittedName>
        <fullName evidence="1">Uncharacterized protein</fullName>
    </submittedName>
</protein>
<dbReference type="EMBL" id="BAAABX010000076">
    <property type="protein sequence ID" value="GAA0434263.1"/>
    <property type="molecule type" value="Genomic_DNA"/>
</dbReference>
<gene>
    <name evidence="1" type="ORF">GCM10010357_64720</name>
</gene>
<comment type="caution">
    <text evidence="1">The sequence shown here is derived from an EMBL/GenBank/DDBJ whole genome shotgun (WGS) entry which is preliminary data.</text>
</comment>
<name>A0ABP3IZG3_9ACTN</name>
<proteinExistence type="predicted"/>
<evidence type="ECO:0000313" key="1">
    <source>
        <dbReference type="EMBL" id="GAA0434263.1"/>
    </source>
</evidence>
<dbReference type="RefSeq" id="WP_344032014.1">
    <property type="nucleotide sequence ID" value="NZ_BAAABX010000076.1"/>
</dbReference>
<reference evidence="2" key="1">
    <citation type="journal article" date="2019" name="Int. J. Syst. Evol. Microbiol.">
        <title>The Global Catalogue of Microorganisms (GCM) 10K type strain sequencing project: providing services to taxonomists for standard genome sequencing and annotation.</title>
        <authorList>
            <consortium name="The Broad Institute Genomics Platform"/>
            <consortium name="The Broad Institute Genome Sequencing Center for Infectious Disease"/>
            <person name="Wu L."/>
            <person name="Ma J."/>
        </authorList>
    </citation>
    <scope>NUCLEOTIDE SEQUENCE [LARGE SCALE GENOMIC DNA]</scope>
    <source>
        <strain evidence="2">JCM 4788</strain>
    </source>
</reference>
<accession>A0ABP3IZG3</accession>
<dbReference type="Proteomes" id="UP001500879">
    <property type="component" value="Unassembled WGS sequence"/>
</dbReference>
<evidence type="ECO:0000313" key="2">
    <source>
        <dbReference type="Proteomes" id="UP001500879"/>
    </source>
</evidence>
<organism evidence="1 2">
    <name type="scientific">Streptomyces luteireticuli</name>
    <dbReference type="NCBI Taxonomy" id="173858"/>
    <lineage>
        <taxon>Bacteria</taxon>
        <taxon>Bacillati</taxon>
        <taxon>Actinomycetota</taxon>
        <taxon>Actinomycetes</taxon>
        <taxon>Kitasatosporales</taxon>
        <taxon>Streptomycetaceae</taxon>
        <taxon>Streptomyces</taxon>
    </lineage>
</organism>
<sequence length="80" mass="9269">MTVSESDIGQWVRTSTGHEGILQDVMRDWEDPYAPSWERRRYEDMAIIRPERGGVERMAPVEKVSVVPRVPSSDGRGRRR</sequence>
<keyword evidence="2" id="KW-1185">Reference proteome</keyword>